<evidence type="ECO:0000256" key="1">
    <source>
        <dbReference type="ARBA" id="ARBA00022676"/>
    </source>
</evidence>
<evidence type="ECO:0000259" key="6">
    <source>
        <dbReference type="Pfam" id="PF04577"/>
    </source>
</evidence>
<dbReference type="PANTHER" id="PTHR20961">
    <property type="entry name" value="GLYCOSYLTRANSFERASE"/>
    <property type="match status" value="1"/>
</dbReference>
<dbReference type="AlphaFoldDB" id="A0AAW1S5G7"/>
<protein>
    <recommendedName>
        <fullName evidence="9">EGF domain-specific O-linked N-acetylglucosamine transferase</fullName>
    </recommendedName>
</protein>
<sequence length="918" mass="104936">MTGERGDQFRTLAWVVLRFWLFTKVFSSSVGLCAEIPRTSFKCTGDTSLDRVCTFKHLVMYNRQFYYISEGAVQLPKIEMTWKTDEVNLHWDFNVNAAHPNNLPFDLAGAEHIGDAIVWVRADLVENLYHMMAEHSPSMHAVMCRHLGYCTYNRHRRKDDIQVIFMDESVRHGDPFSQTISKLWDCHSARPFMELHDPEISDKVYLIDTALTGIGNECRAFNWCSSSTFGRRPLPLPMMDSWRVRMAQCMGTDFEAVAQARQPRVTIIQRSRRSRRSIVNILDVVRSIKAQLQTDISVFYLDGLTLAQQARLYSKSDVLIAMHGAASGNLWALPKNAVYVEIMPYFWFDRHEFEQAYINELQPLTNVKMLACDVTEYEDGHLRIDRVKVDPVYQEMSVAEKLNLFENGQCPDPSDPRRIHCALHWWLHESDGAVDSDRLVGVLRDAFSHIRHAAAGVQLPKKYNYDLIGALSAAPDHSQQEFLSHITSTPHGRLMNATADDSEDLRLPYYHGLDVLFHMQLLASSLREHNASQADIIYVPFYVHKIYQLKQHYQADFSKLVQEFWAEVPELLPHFKQKPHWLTIADLEADLMEGCGGWPGVSFLCHPEAEHFVWTTPELFTGARKKSDAWALGQRHDPHPNAVSIPYLSHTSRSQGSPVEPFNGSQVFSSKYVLMSEAMRLRNSVKTKRGKWGLQGSLKADCKFHEQFGDCVYYDPSGDKIRRLAFHEDLVQLFDYSILITLARQAWFALIEPSGDVPTRLALWDILQGNTIPVVFGEHLFSVLPFSDLIDYSAFMLVKPDTWKGSFVVEVKRSATFATRLEALAELHKVRHVLQYSLNPVDEIVTFDSINMLDELDDAYTATIKSVLRTLCKQDKLGQKCGSTSPVLRAADVHSAPTPPRSRSRLRNVKRLMTPRVP</sequence>
<evidence type="ECO:0000256" key="3">
    <source>
        <dbReference type="ARBA" id="ARBA00023180"/>
    </source>
</evidence>
<evidence type="ECO:0000256" key="4">
    <source>
        <dbReference type="SAM" id="SignalP"/>
    </source>
</evidence>
<feature type="chain" id="PRO_5043452594" description="EGF domain-specific O-linked N-acetylglucosamine transferase" evidence="4">
    <location>
        <begin position="28"/>
        <end position="918"/>
    </location>
</feature>
<keyword evidence="3" id="KW-0325">Glycoprotein</keyword>
<dbReference type="InterPro" id="IPR007657">
    <property type="entry name" value="Glycosyltransferase_61"/>
</dbReference>
<dbReference type="Proteomes" id="UP001438707">
    <property type="component" value="Unassembled WGS sequence"/>
</dbReference>
<feature type="domain" description="Glycosyltransferase 61 catalytic" evidence="6">
    <location>
        <begin position="198"/>
        <end position="339"/>
    </location>
</feature>
<keyword evidence="8" id="KW-1185">Reference proteome</keyword>
<keyword evidence="1" id="KW-0328">Glycosyltransferase</keyword>
<dbReference type="InterPro" id="IPR040911">
    <property type="entry name" value="Exostosin_GT47"/>
</dbReference>
<dbReference type="EMBL" id="JALJOS010000003">
    <property type="protein sequence ID" value="KAK9841189.1"/>
    <property type="molecule type" value="Genomic_DNA"/>
</dbReference>
<reference evidence="7 8" key="1">
    <citation type="journal article" date="2024" name="Nat. Commun.">
        <title>Phylogenomics reveals the evolutionary origins of lichenization in chlorophyte algae.</title>
        <authorList>
            <person name="Puginier C."/>
            <person name="Libourel C."/>
            <person name="Otte J."/>
            <person name="Skaloud P."/>
            <person name="Haon M."/>
            <person name="Grisel S."/>
            <person name="Petersen M."/>
            <person name="Berrin J.G."/>
            <person name="Delaux P.M."/>
            <person name="Dal Grande F."/>
            <person name="Keller J."/>
        </authorList>
    </citation>
    <scope>NUCLEOTIDE SEQUENCE [LARGE SCALE GENOMIC DNA]</scope>
    <source>
        <strain evidence="7 8">SAG 2145</strain>
    </source>
</reference>
<organism evidence="7 8">
    <name type="scientific">Apatococcus lobatus</name>
    <dbReference type="NCBI Taxonomy" id="904363"/>
    <lineage>
        <taxon>Eukaryota</taxon>
        <taxon>Viridiplantae</taxon>
        <taxon>Chlorophyta</taxon>
        <taxon>core chlorophytes</taxon>
        <taxon>Trebouxiophyceae</taxon>
        <taxon>Chlorellales</taxon>
        <taxon>Chlorellaceae</taxon>
        <taxon>Apatococcus</taxon>
    </lineage>
</organism>
<dbReference type="Pfam" id="PF03016">
    <property type="entry name" value="Exostosin_GT47"/>
    <property type="match status" value="1"/>
</dbReference>
<feature type="domain" description="Exostosin GT47" evidence="5">
    <location>
        <begin position="459"/>
        <end position="797"/>
    </location>
</feature>
<dbReference type="Pfam" id="PF04577">
    <property type="entry name" value="Glyco_transf_61"/>
    <property type="match status" value="1"/>
</dbReference>
<accession>A0AAW1S5G7</accession>
<evidence type="ECO:0000313" key="8">
    <source>
        <dbReference type="Proteomes" id="UP001438707"/>
    </source>
</evidence>
<keyword evidence="4" id="KW-0732">Signal</keyword>
<gene>
    <name evidence="7" type="ORF">WJX74_001608</name>
</gene>
<dbReference type="InterPro" id="IPR049625">
    <property type="entry name" value="Glyco_transf_61_cat"/>
</dbReference>
<comment type="caution">
    <text evidence="7">The sequence shown here is derived from an EMBL/GenBank/DDBJ whole genome shotgun (WGS) entry which is preliminary data.</text>
</comment>
<feature type="signal peptide" evidence="4">
    <location>
        <begin position="1"/>
        <end position="27"/>
    </location>
</feature>
<dbReference type="GO" id="GO:0005794">
    <property type="term" value="C:Golgi apparatus"/>
    <property type="evidence" value="ECO:0007669"/>
    <property type="project" value="UniProtKB-ARBA"/>
</dbReference>
<evidence type="ECO:0000259" key="5">
    <source>
        <dbReference type="Pfam" id="PF03016"/>
    </source>
</evidence>
<evidence type="ECO:0000313" key="7">
    <source>
        <dbReference type="EMBL" id="KAK9841189.1"/>
    </source>
</evidence>
<evidence type="ECO:0000256" key="2">
    <source>
        <dbReference type="ARBA" id="ARBA00022679"/>
    </source>
</evidence>
<dbReference type="GO" id="GO:0016763">
    <property type="term" value="F:pentosyltransferase activity"/>
    <property type="evidence" value="ECO:0007669"/>
    <property type="project" value="UniProtKB-ARBA"/>
</dbReference>
<evidence type="ECO:0008006" key="9">
    <source>
        <dbReference type="Google" id="ProtNLM"/>
    </source>
</evidence>
<name>A0AAW1S5G7_9CHLO</name>
<keyword evidence="2" id="KW-0808">Transferase</keyword>
<proteinExistence type="predicted"/>